<proteinExistence type="predicted"/>
<name>A0A8C5TES9_9PASS</name>
<dbReference type="InterPro" id="IPR016187">
    <property type="entry name" value="CTDL_fold"/>
</dbReference>
<evidence type="ECO:0000313" key="3">
    <source>
        <dbReference type="Proteomes" id="UP000694560"/>
    </source>
</evidence>
<keyword evidence="1" id="KW-1133">Transmembrane helix</keyword>
<dbReference type="Proteomes" id="UP000694560">
    <property type="component" value="Unplaced"/>
</dbReference>
<dbReference type="SUPFAM" id="SSF56436">
    <property type="entry name" value="C-type lectin-like"/>
    <property type="match status" value="1"/>
</dbReference>
<keyword evidence="1" id="KW-0812">Transmembrane</keyword>
<reference evidence="2" key="1">
    <citation type="submission" date="2025-08" db="UniProtKB">
        <authorList>
            <consortium name="Ensembl"/>
        </authorList>
    </citation>
    <scope>IDENTIFICATION</scope>
</reference>
<keyword evidence="3" id="KW-1185">Reference proteome</keyword>
<evidence type="ECO:0000256" key="1">
    <source>
        <dbReference type="SAM" id="Phobius"/>
    </source>
</evidence>
<feature type="transmembrane region" description="Helical" evidence="1">
    <location>
        <begin position="41"/>
        <end position="61"/>
    </location>
</feature>
<sequence length="161" mass="18274">MLKQLQQRTDILMCGAGAAAAPENTFLAYQACCVSAERHSVIGYFLCLYMCVFVSVILCRLSGQQRHLGSGISFGNKLFCFLEEEVDWEGSQEELHFLLHYGNFKEYWVGLQREGSRPWKWLNDTTHGFLRCSCCWGLMASLDESTGTKHMEIFPPLSSGR</sequence>
<dbReference type="OrthoDB" id="8935730at2759"/>
<keyword evidence="1" id="KW-0472">Membrane</keyword>
<dbReference type="AlphaFoldDB" id="A0A8C5TES9"/>
<organism evidence="2 3">
    <name type="scientific">Malurus cyaneus samueli</name>
    <dbReference type="NCBI Taxonomy" id="2593467"/>
    <lineage>
        <taxon>Eukaryota</taxon>
        <taxon>Metazoa</taxon>
        <taxon>Chordata</taxon>
        <taxon>Craniata</taxon>
        <taxon>Vertebrata</taxon>
        <taxon>Euteleostomi</taxon>
        <taxon>Archelosauria</taxon>
        <taxon>Archosauria</taxon>
        <taxon>Dinosauria</taxon>
        <taxon>Saurischia</taxon>
        <taxon>Theropoda</taxon>
        <taxon>Coelurosauria</taxon>
        <taxon>Aves</taxon>
        <taxon>Neognathae</taxon>
        <taxon>Neoaves</taxon>
        <taxon>Telluraves</taxon>
        <taxon>Australaves</taxon>
        <taxon>Passeriformes</taxon>
        <taxon>Meliphagoidea</taxon>
        <taxon>Maluridae</taxon>
        <taxon>Malurus</taxon>
    </lineage>
</organism>
<reference evidence="2" key="2">
    <citation type="submission" date="2025-09" db="UniProtKB">
        <authorList>
            <consortium name="Ensembl"/>
        </authorList>
    </citation>
    <scope>IDENTIFICATION</scope>
</reference>
<accession>A0A8C5TES9</accession>
<evidence type="ECO:0000313" key="2">
    <source>
        <dbReference type="Ensembl" id="ENSMCSP00000006560.1"/>
    </source>
</evidence>
<protein>
    <submittedName>
        <fullName evidence="2">Uncharacterized protein</fullName>
    </submittedName>
</protein>
<dbReference type="Ensembl" id="ENSMCST00000006714.1">
    <property type="protein sequence ID" value="ENSMCSP00000006560.1"/>
    <property type="gene ID" value="ENSMCSG00000004727.1"/>
</dbReference>